<keyword evidence="3" id="KW-1185">Reference proteome</keyword>
<dbReference type="Proteomes" id="UP000249016">
    <property type="component" value="Unassembled WGS sequence"/>
</dbReference>
<evidence type="ECO:0008006" key="4">
    <source>
        <dbReference type="Google" id="ProtNLM"/>
    </source>
</evidence>
<dbReference type="EMBL" id="QLII01000001">
    <property type="protein sequence ID" value="RAI75572.1"/>
    <property type="molecule type" value="Genomic_DNA"/>
</dbReference>
<proteinExistence type="predicted"/>
<comment type="caution">
    <text evidence="2">The sequence shown here is derived from an EMBL/GenBank/DDBJ whole genome shotgun (WGS) entry which is preliminary data.</text>
</comment>
<evidence type="ECO:0000313" key="3">
    <source>
        <dbReference type="Proteomes" id="UP000249016"/>
    </source>
</evidence>
<accession>A0A327NK80</accession>
<name>A0A327NK80_9BACT</name>
<feature type="chain" id="PRO_5016248878" description="Porin family protein" evidence="1">
    <location>
        <begin position="19"/>
        <end position="193"/>
    </location>
</feature>
<dbReference type="AlphaFoldDB" id="A0A327NK80"/>
<dbReference type="RefSeq" id="WP_111344138.1">
    <property type="nucleotide sequence ID" value="NZ_QLII01000001.1"/>
</dbReference>
<protein>
    <recommendedName>
        <fullName evidence="4">Porin family protein</fullName>
    </recommendedName>
</protein>
<reference evidence="2 3" key="1">
    <citation type="submission" date="2018-06" db="EMBL/GenBank/DDBJ databases">
        <title>Spirosoma sp. HMF3257 Genome sequencing and assembly.</title>
        <authorList>
            <person name="Kang H."/>
            <person name="Cha I."/>
            <person name="Kim H."/>
            <person name="Kang J."/>
            <person name="Joh K."/>
        </authorList>
    </citation>
    <scope>NUCLEOTIDE SEQUENCE [LARGE SCALE GENOMIC DNA]</scope>
    <source>
        <strain evidence="2 3">HMF3257</strain>
    </source>
</reference>
<gene>
    <name evidence="2" type="ORF">HMF3257_17925</name>
</gene>
<keyword evidence="1" id="KW-0732">Signal</keyword>
<feature type="signal peptide" evidence="1">
    <location>
        <begin position="1"/>
        <end position="18"/>
    </location>
</feature>
<dbReference type="OrthoDB" id="960141at2"/>
<evidence type="ECO:0000256" key="1">
    <source>
        <dbReference type="SAM" id="SignalP"/>
    </source>
</evidence>
<sequence length="193" mass="21704">MKALLLTLLWVTPLSVLAQKKTYELTFSYGGYSSPSFKKNQLRDYVSADMGYRLTNRLTVTAGFMAGKFDYYDDIPTIPTGLIYAQFIYILDNPNARGTERHGYAMAKYALIATNKFNLQLGAGAGILNQRLDYSYRNEWYQASFTQLEFPISLEGYYLLANRIGFGVKAGGFVQPAFPLLGVHIGPQIRVSF</sequence>
<evidence type="ECO:0000313" key="2">
    <source>
        <dbReference type="EMBL" id="RAI75572.1"/>
    </source>
</evidence>
<organism evidence="2 3">
    <name type="scientific">Spirosoma telluris</name>
    <dbReference type="NCBI Taxonomy" id="2183553"/>
    <lineage>
        <taxon>Bacteria</taxon>
        <taxon>Pseudomonadati</taxon>
        <taxon>Bacteroidota</taxon>
        <taxon>Cytophagia</taxon>
        <taxon>Cytophagales</taxon>
        <taxon>Cytophagaceae</taxon>
        <taxon>Spirosoma</taxon>
    </lineage>
</organism>